<dbReference type="EMBL" id="CAJNOU010000072">
    <property type="protein sequence ID" value="CAF0847639.1"/>
    <property type="molecule type" value="Genomic_DNA"/>
</dbReference>
<evidence type="ECO:0000256" key="2">
    <source>
        <dbReference type="ARBA" id="ARBA00023002"/>
    </source>
</evidence>
<dbReference type="FunFam" id="3.40.50.720:FF:000084">
    <property type="entry name" value="Short-chain dehydrogenase reductase"/>
    <property type="match status" value="1"/>
</dbReference>
<dbReference type="PROSITE" id="PS00061">
    <property type="entry name" value="ADH_SHORT"/>
    <property type="match status" value="1"/>
</dbReference>
<evidence type="ECO:0000313" key="5">
    <source>
        <dbReference type="EMBL" id="CAF0847639.1"/>
    </source>
</evidence>
<sequence length="274" mass="29374">MATIPEQASKASGDWSRLLVDKVVFVTGAGGAIGSTIAQTCALHGARVVVADVNKNTADETVTKMINEDANKKDYMMSIELDVTNEQSIQNAVKSVVDKWNTIDILVNNAAIFTFGAVENVTAEAWSRILDVNVRGYALMAKAIVPLMKKQKSGSIIQIASISSWVAQPEFVPYSTTKGAILQMTRNLALDLGPFNIRCNAICPGSILTPASSQHAVNLNISLDELIATQAEKQCLKRLGTTEEIANFTVFLASDLCHFATGASFLVDGGYTTI</sequence>
<keyword evidence="2" id="KW-0560">Oxidoreductase</keyword>
<dbReference type="SUPFAM" id="SSF51735">
    <property type="entry name" value="NAD(P)-binding Rossmann-fold domains"/>
    <property type="match status" value="1"/>
</dbReference>
<dbReference type="InterPro" id="IPR036291">
    <property type="entry name" value="NAD(P)-bd_dom_sf"/>
</dbReference>
<dbReference type="Proteomes" id="UP000663870">
    <property type="component" value="Unassembled WGS sequence"/>
</dbReference>
<dbReference type="InterPro" id="IPR020904">
    <property type="entry name" value="Sc_DH/Rdtase_CS"/>
</dbReference>
<evidence type="ECO:0000313" key="4">
    <source>
        <dbReference type="EMBL" id="CAF0765632.1"/>
    </source>
</evidence>
<dbReference type="GO" id="GO:0016491">
    <property type="term" value="F:oxidoreductase activity"/>
    <property type="evidence" value="ECO:0007669"/>
    <property type="project" value="UniProtKB-KW"/>
</dbReference>
<dbReference type="CDD" id="cd05233">
    <property type="entry name" value="SDR_c"/>
    <property type="match status" value="1"/>
</dbReference>
<dbReference type="OrthoDB" id="47007at2759"/>
<dbReference type="PANTHER" id="PTHR24321">
    <property type="entry name" value="DEHYDROGENASES, SHORT CHAIN"/>
    <property type="match status" value="1"/>
</dbReference>
<dbReference type="EMBL" id="CAJNOL010000030">
    <property type="protein sequence ID" value="CAF0765632.1"/>
    <property type="molecule type" value="Genomic_DNA"/>
</dbReference>
<evidence type="ECO:0000313" key="8">
    <source>
        <dbReference type="Proteomes" id="UP000663870"/>
    </source>
</evidence>
<dbReference type="EMBL" id="CAJOBE010000666">
    <property type="protein sequence ID" value="CAF3671954.1"/>
    <property type="molecule type" value="Genomic_DNA"/>
</dbReference>
<dbReference type="Pfam" id="PF13561">
    <property type="entry name" value="adh_short_C2"/>
    <property type="match status" value="1"/>
</dbReference>
<evidence type="ECO:0000313" key="7">
    <source>
        <dbReference type="EMBL" id="CAF3671954.1"/>
    </source>
</evidence>
<comment type="caution">
    <text evidence="3">The sequence shown here is derived from an EMBL/GenBank/DDBJ whole genome shotgun (WGS) entry which is preliminary data.</text>
</comment>
<dbReference type="PRINTS" id="PR00080">
    <property type="entry name" value="SDRFAMILY"/>
</dbReference>
<dbReference type="Proteomes" id="UP000663823">
    <property type="component" value="Unassembled WGS sequence"/>
</dbReference>
<dbReference type="EMBL" id="CAJNOO010000032">
    <property type="protein sequence ID" value="CAF0757389.1"/>
    <property type="molecule type" value="Genomic_DNA"/>
</dbReference>
<evidence type="ECO:0000256" key="1">
    <source>
        <dbReference type="ARBA" id="ARBA00006484"/>
    </source>
</evidence>
<comment type="similarity">
    <text evidence="1">Belongs to the short-chain dehydrogenases/reductases (SDR) family.</text>
</comment>
<dbReference type="InterPro" id="IPR002347">
    <property type="entry name" value="SDR_fam"/>
</dbReference>
<organism evidence="3 9">
    <name type="scientific">Rotaria sordida</name>
    <dbReference type="NCBI Taxonomy" id="392033"/>
    <lineage>
        <taxon>Eukaryota</taxon>
        <taxon>Metazoa</taxon>
        <taxon>Spiralia</taxon>
        <taxon>Gnathifera</taxon>
        <taxon>Rotifera</taxon>
        <taxon>Eurotatoria</taxon>
        <taxon>Bdelloidea</taxon>
        <taxon>Philodinida</taxon>
        <taxon>Philodinidae</taxon>
        <taxon>Rotaria</taxon>
    </lineage>
</organism>
<reference evidence="3" key="1">
    <citation type="submission" date="2021-02" db="EMBL/GenBank/DDBJ databases">
        <authorList>
            <person name="Nowell W R."/>
        </authorList>
    </citation>
    <scope>NUCLEOTIDE SEQUENCE</scope>
</reference>
<dbReference type="EMBL" id="CAJOAX010000963">
    <property type="protein sequence ID" value="CAF3671344.1"/>
    <property type="molecule type" value="Genomic_DNA"/>
</dbReference>
<accession>A0A813PRT5</accession>
<dbReference type="Proteomes" id="UP000663874">
    <property type="component" value="Unassembled WGS sequence"/>
</dbReference>
<dbReference type="Gene3D" id="3.40.50.720">
    <property type="entry name" value="NAD(P)-binding Rossmann-like Domain"/>
    <property type="match status" value="1"/>
</dbReference>
<protein>
    <submittedName>
        <fullName evidence="3">Uncharacterized protein</fullName>
    </submittedName>
</protein>
<name>A0A813PRT5_9BILA</name>
<dbReference type="Proteomes" id="UP000663889">
    <property type="component" value="Unassembled WGS sequence"/>
</dbReference>
<keyword evidence="8" id="KW-1185">Reference proteome</keyword>
<dbReference type="PANTHER" id="PTHR24321:SF8">
    <property type="entry name" value="ESTRADIOL 17-BETA-DEHYDROGENASE 8-RELATED"/>
    <property type="match status" value="1"/>
</dbReference>
<dbReference type="Proteomes" id="UP000663882">
    <property type="component" value="Unassembled WGS sequence"/>
</dbReference>
<dbReference type="PRINTS" id="PR00081">
    <property type="entry name" value="GDHRDH"/>
</dbReference>
<gene>
    <name evidence="7" type="ORF">FNK824_LOCUS7255</name>
    <name evidence="4" type="ORF">JXQ802_LOCUS2440</name>
    <name evidence="6" type="ORF">OTI717_LOCUS10585</name>
    <name evidence="3" type="ORF">RFH988_LOCUS1644</name>
    <name evidence="5" type="ORF">SEV965_LOCUS2933</name>
</gene>
<proteinExistence type="inferred from homology"/>
<evidence type="ECO:0000313" key="9">
    <source>
        <dbReference type="Proteomes" id="UP000663882"/>
    </source>
</evidence>
<dbReference type="AlphaFoldDB" id="A0A813PRT5"/>
<evidence type="ECO:0000313" key="6">
    <source>
        <dbReference type="EMBL" id="CAF3671344.1"/>
    </source>
</evidence>
<evidence type="ECO:0000313" key="3">
    <source>
        <dbReference type="EMBL" id="CAF0757389.1"/>
    </source>
</evidence>